<dbReference type="CDD" id="cd00310">
    <property type="entry name" value="ATP-synt_Fo_a_6"/>
    <property type="match status" value="1"/>
</dbReference>
<dbReference type="NCBIfam" id="TIGR01131">
    <property type="entry name" value="ATP_synt_6_or_A"/>
    <property type="match status" value="1"/>
</dbReference>
<dbReference type="InterPro" id="IPR000568">
    <property type="entry name" value="ATP_synth_F0_asu"/>
</dbReference>
<reference evidence="13 14" key="1">
    <citation type="submission" date="2016-10" db="EMBL/GenBank/DDBJ databases">
        <authorList>
            <person name="de Groot N.N."/>
        </authorList>
    </citation>
    <scope>NUCLEOTIDE SEQUENCE [LARGE SCALE GENOMIC DNA]</scope>
    <source>
        <strain evidence="13 14">APO</strain>
    </source>
</reference>
<protein>
    <recommendedName>
        <fullName evidence="11 12">ATP synthase subunit a</fullName>
    </recommendedName>
    <alternativeName>
        <fullName evidence="11">ATP synthase F0 sector subunit a</fullName>
    </alternativeName>
    <alternativeName>
        <fullName evidence="11">F-ATPase subunit 6</fullName>
    </alternativeName>
</protein>
<dbReference type="Gene3D" id="1.20.120.220">
    <property type="entry name" value="ATP synthase, F0 complex, subunit A"/>
    <property type="match status" value="1"/>
</dbReference>
<comment type="function">
    <text evidence="11 12">Key component of the proton channel; it plays a direct role in the translocation of protons across the membrane.</text>
</comment>
<evidence type="ECO:0000313" key="13">
    <source>
        <dbReference type="EMBL" id="SDY63417.1"/>
    </source>
</evidence>
<keyword evidence="14" id="KW-1185">Reference proteome</keyword>
<evidence type="ECO:0000256" key="5">
    <source>
        <dbReference type="ARBA" id="ARBA00022692"/>
    </source>
</evidence>
<evidence type="ECO:0000256" key="10">
    <source>
        <dbReference type="ARBA" id="ARBA00023310"/>
    </source>
</evidence>
<dbReference type="PROSITE" id="PS00449">
    <property type="entry name" value="ATPASE_A"/>
    <property type="match status" value="1"/>
</dbReference>
<evidence type="ECO:0000256" key="1">
    <source>
        <dbReference type="ARBA" id="ARBA00004141"/>
    </source>
</evidence>
<keyword evidence="4 11" id="KW-0138">CF(0)</keyword>
<comment type="similarity">
    <text evidence="2 11 12">Belongs to the ATPase A chain family.</text>
</comment>
<keyword evidence="9 11" id="KW-0472">Membrane</keyword>
<accession>A0A1H3LFU0</accession>
<feature type="transmembrane region" description="Helical" evidence="11">
    <location>
        <begin position="166"/>
        <end position="184"/>
    </location>
</feature>
<organism evidence="13 14">
    <name type="scientific">Tindallia californiensis</name>
    <dbReference type="NCBI Taxonomy" id="159292"/>
    <lineage>
        <taxon>Bacteria</taxon>
        <taxon>Bacillati</taxon>
        <taxon>Bacillota</taxon>
        <taxon>Clostridia</taxon>
        <taxon>Peptostreptococcales</taxon>
        <taxon>Tindalliaceae</taxon>
        <taxon>Tindallia</taxon>
    </lineage>
</organism>
<dbReference type="GO" id="GO:0045259">
    <property type="term" value="C:proton-transporting ATP synthase complex"/>
    <property type="evidence" value="ECO:0007669"/>
    <property type="project" value="UniProtKB-KW"/>
</dbReference>
<dbReference type="AlphaFoldDB" id="A0A1H3LFU0"/>
<dbReference type="InterPro" id="IPR045082">
    <property type="entry name" value="ATP_syn_F0_a_bact/chloroplast"/>
</dbReference>
<comment type="subcellular location">
    <subcellularLocation>
        <location evidence="11 12">Cell membrane</location>
        <topology evidence="11 12">Multi-pass membrane protein</topology>
    </subcellularLocation>
    <subcellularLocation>
        <location evidence="1">Membrane</location>
        <topology evidence="1">Multi-pass membrane protein</topology>
    </subcellularLocation>
</comment>
<feature type="transmembrane region" description="Helical" evidence="11">
    <location>
        <begin position="83"/>
        <end position="103"/>
    </location>
</feature>
<dbReference type="InterPro" id="IPR035908">
    <property type="entry name" value="F0_ATP_A_sf"/>
</dbReference>
<evidence type="ECO:0000313" key="14">
    <source>
        <dbReference type="Proteomes" id="UP000199230"/>
    </source>
</evidence>
<evidence type="ECO:0000256" key="8">
    <source>
        <dbReference type="ARBA" id="ARBA00023065"/>
    </source>
</evidence>
<dbReference type="PRINTS" id="PR00123">
    <property type="entry name" value="ATPASEA"/>
</dbReference>
<dbReference type="GO" id="GO:0046933">
    <property type="term" value="F:proton-transporting ATP synthase activity, rotational mechanism"/>
    <property type="evidence" value="ECO:0007669"/>
    <property type="project" value="UniProtKB-UniRule"/>
</dbReference>
<dbReference type="HAMAP" id="MF_01393">
    <property type="entry name" value="ATP_synth_a_bact"/>
    <property type="match status" value="1"/>
</dbReference>
<feature type="transmembrane region" description="Helical" evidence="11">
    <location>
        <begin position="109"/>
        <end position="128"/>
    </location>
</feature>
<evidence type="ECO:0000256" key="11">
    <source>
        <dbReference type="HAMAP-Rule" id="MF_01393"/>
    </source>
</evidence>
<dbReference type="GO" id="GO:0042777">
    <property type="term" value="P:proton motive force-driven plasma membrane ATP synthesis"/>
    <property type="evidence" value="ECO:0007669"/>
    <property type="project" value="TreeGrafter"/>
</dbReference>
<keyword evidence="10 11" id="KW-0066">ATP synthesis</keyword>
<dbReference type="PANTHER" id="PTHR42823">
    <property type="entry name" value="ATP SYNTHASE SUBUNIT A, CHLOROPLASTIC"/>
    <property type="match status" value="1"/>
</dbReference>
<dbReference type="Pfam" id="PF00119">
    <property type="entry name" value="ATP-synt_A"/>
    <property type="match status" value="1"/>
</dbReference>
<dbReference type="PANTHER" id="PTHR42823:SF3">
    <property type="entry name" value="ATP SYNTHASE SUBUNIT A, CHLOROPLASTIC"/>
    <property type="match status" value="1"/>
</dbReference>
<dbReference type="GO" id="GO:0005886">
    <property type="term" value="C:plasma membrane"/>
    <property type="evidence" value="ECO:0007669"/>
    <property type="project" value="UniProtKB-SubCell"/>
</dbReference>
<evidence type="ECO:0000256" key="9">
    <source>
        <dbReference type="ARBA" id="ARBA00023136"/>
    </source>
</evidence>
<evidence type="ECO:0000256" key="12">
    <source>
        <dbReference type="RuleBase" id="RU000483"/>
    </source>
</evidence>
<evidence type="ECO:0000256" key="7">
    <source>
        <dbReference type="ARBA" id="ARBA00022989"/>
    </source>
</evidence>
<evidence type="ECO:0000256" key="4">
    <source>
        <dbReference type="ARBA" id="ARBA00022547"/>
    </source>
</evidence>
<dbReference type="SUPFAM" id="SSF81336">
    <property type="entry name" value="F1F0 ATP synthase subunit A"/>
    <property type="match status" value="1"/>
</dbReference>
<keyword evidence="7 11" id="KW-1133">Transmembrane helix</keyword>
<dbReference type="InterPro" id="IPR023011">
    <property type="entry name" value="ATP_synth_F0_asu_AS"/>
</dbReference>
<dbReference type="OrthoDB" id="9789241at2"/>
<name>A0A1H3LFU0_9FIRM</name>
<evidence type="ECO:0000256" key="6">
    <source>
        <dbReference type="ARBA" id="ARBA00022781"/>
    </source>
</evidence>
<feature type="transmembrane region" description="Helical" evidence="11">
    <location>
        <begin position="217"/>
        <end position="235"/>
    </location>
</feature>
<dbReference type="STRING" id="159292.SAMN05192546_103209"/>
<evidence type="ECO:0000256" key="2">
    <source>
        <dbReference type="ARBA" id="ARBA00006810"/>
    </source>
</evidence>
<keyword evidence="11" id="KW-1003">Cell membrane</keyword>
<proteinExistence type="inferred from homology"/>
<keyword evidence="6 11" id="KW-0375">Hydrogen ion transport</keyword>
<keyword evidence="3 11" id="KW-0813">Transport</keyword>
<dbReference type="EMBL" id="FNPV01000003">
    <property type="protein sequence ID" value="SDY63417.1"/>
    <property type="molecule type" value="Genomic_DNA"/>
</dbReference>
<sequence length="236" mass="25750">MQPIAFGPRVIFELPFLDGIPVTETVVNTWIIMVVLVVLSILGTRSFEKVPRGRQNVTELVVEMLNKLTVQTMGEDKKNFAPYMNTLFILLLFMNLLGLIGLRPPTADLNTTMALAIMTFVLIHASGIRKKGIGGYFKGLTEPFVFLLPMNIMSELATPISLSFRLFGNIVGGVIVISLAYGGLASLGEMIGLSALPIFQGGAPVILHAYFDIFAGVLQSFIFAMLTMVFVSLAME</sequence>
<dbReference type="RefSeq" id="WP_093311930.1">
    <property type="nucleotide sequence ID" value="NZ_FNPV01000003.1"/>
</dbReference>
<dbReference type="Proteomes" id="UP000199230">
    <property type="component" value="Unassembled WGS sequence"/>
</dbReference>
<gene>
    <name evidence="11" type="primary">atpB</name>
    <name evidence="13" type="ORF">SAMN05192546_103209</name>
</gene>
<keyword evidence="8 11" id="KW-0406">Ion transport</keyword>
<keyword evidence="5 11" id="KW-0812">Transmembrane</keyword>
<evidence type="ECO:0000256" key="3">
    <source>
        <dbReference type="ARBA" id="ARBA00022448"/>
    </source>
</evidence>
<feature type="transmembrane region" description="Helical" evidence="11">
    <location>
        <begin position="25"/>
        <end position="44"/>
    </location>
</feature>